<accession>A0A6P1YG56</accession>
<evidence type="ECO:0000256" key="1">
    <source>
        <dbReference type="SAM" id="MobiDB-lite"/>
    </source>
</evidence>
<proteinExistence type="predicted"/>
<gene>
    <name evidence="3" type="ORF">G3A50_00195</name>
</gene>
<keyword evidence="4" id="KW-1185">Reference proteome</keyword>
<feature type="signal peptide" evidence="2">
    <location>
        <begin position="1"/>
        <end position="23"/>
    </location>
</feature>
<feature type="chain" id="PRO_5027064460" description="Phosphate starvation-inducible protein PsiF" evidence="2">
    <location>
        <begin position="24"/>
        <end position="89"/>
    </location>
</feature>
<evidence type="ECO:0008006" key="5">
    <source>
        <dbReference type="Google" id="ProtNLM"/>
    </source>
</evidence>
<feature type="region of interest" description="Disordered" evidence="1">
    <location>
        <begin position="27"/>
        <end position="47"/>
    </location>
</feature>
<organism evidence="3 4">
    <name type="scientific">Ancylobacter pratisalsi</name>
    <dbReference type="NCBI Taxonomy" id="1745854"/>
    <lineage>
        <taxon>Bacteria</taxon>
        <taxon>Pseudomonadati</taxon>
        <taxon>Pseudomonadota</taxon>
        <taxon>Alphaproteobacteria</taxon>
        <taxon>Hyphomicrobiales</taxon>
        <taxon>Xanthobacteraceae</taxon>
        <taxon>Ancylobacter</taxon>
    </lineage>
</organism>
<dbReference type="Proteomes" id="UP000464751">
    <property type="component" value="Chromosome"/>
</dbReference>
<name>A0A6P1YG56_9HYPH</name>
<evidence type="ECO:0000313" key="4">
    <source>
        <dbReference type="Proteomes" id="UP000464751"/>
    </source>
</evidence>
<evidence type="ECO:0000313" key="3">
    <source>
        <dbReference type="EMBL" id="QIB32298.1"/>
    </source>
</evidence>
<dbReference type="KEGG" id="apra:G3A50_00195"/>
<evidence type="ECO:0000256" key="2">
    <source>
        <dbReference type="SAM" id="SignalP"/>
    </source>
</evidence>
<dbReference type="EMBL" id="CP048630">
    <property type="protein sequence ID" value="QIB32298.1"/>
    <property type="molecule type" value="Genomic_DNA"/>
</dbReference>
<reference evidence="3 4" key="1">
    <citation type="submission" date="2020-02" db="EMBL/GenBank/DDBJ databases">
        <authorList>
            <person name="Li G."/>
        </authorList>
    </citation>
    <scope>NUCLEOTIDE SEQUENCE [LARGE SCALE GENOMIC DNA]</scope>
    <source>
        <strain evidence="3 4">DSM 102029</strain>
    </source>
</reference>
<keyword evidence="2" id="KW-0732">Signal</keyword>
<dbReference type="RefSeq" id="WP_163073243.1">
    <property type="nucleotide sequence ID" value="NZ_CP048630.1"/>
</dbReference>
<dbReference type="AlphaFoldDB" id="A0A6P1YG56"/>
<sequence length="89" mass="9080">MTKRLLAGLTAATLVLASASAFAASTGTAPAGATAPQTQAAAAPMTTKTNKVALNNKKSCEKEWSVDHKAGKIKGVTQKDFMTKCLKGA</sequence>
<protein>
    <recommendedName>
        <fullName evidence="5">Phosphate starvation-inducible protein PsiF</fullName>
    </recommendedName>
</protein>